<name>A0A369XS96_9PROT</name>
<protein>
    <submittedName>
        <fullName evidence="2">Glycosyltransferase</fullName>
    </submittedName>
</protein>
<dbReference type="SUPFAM" id="SSF53448">
    <property type="entry name" value="Nucleotide-diphospho-sugar transferases"/>
    <property type="match status" value="1"/>
</dbReference>
<keyword evidence="2" id="KW-0808">Transferase</keyword>
<dbReference type="GO" id="GO:0016740">
    <property type="term" value="F:transferase activity"/>
    <property type="evidence" value="ECO:0007669"/>
    <property type="project" value="UniProtKB-KW"/>
</dbReference>
<accession>A0A369XS96</accession>
<evidence type="ECO:0000313" key="3">
    <source>
        <dbReference type="Proteomes" id="UP000253831"/>
    </source>
</evidence>
<comment type="caution">
    <text evidence="2">The sequence shown here is derived from an EMBL/GenBank/DDBJ whole genome shotgun (WGS) entry which is preliminary data.</text>
</comment>
<evidence type="ECO:0000256" key="1">
    <source>
        <dbReference type="SAM" id="MobiDB-lite"/>
    </source>
</evidence>
<gene>
    <name evidence="2" type="ORF">DVS81_04465</name>
</gene>
<organism evidence="2 3">
    <name type="scientific">Candidatus Accumulibacter meliphilus</name>
    <dbReference type="NCBI Taxonomy" id="2211374"/>
    <lineage>
        <taxon>Bacteria</taxon>
        <taxon>Pseudomonadati</taxon>
        <taxon>Pseudomonadota</taxon>
        <taxon>Betaproteobacteria</taxon>
        <taxon>Candidatus Accumulibacter</taxon>
    </lineage>
</organism>
<dbReference type="InterPro" id="IPR029044">
    <property type="entry name" value="Nucleotide-diphossugar_trans"/>
</dbReference>
<dbReference type="EMBL" id="QPGA01000005">
    <property type="protein sequence ID" value="RDE51642.1"/>
    <property type="molecule type" value="Genomic_DNA"/>
</dbReference>
<sequence length="346" mass="38381">MLACASWRCRAPQLRLAEGRGGSGGAGEGCCQTTSPRRGRMMSSIPLRGRIGRLRRALEQRVDQGWALAWQRLGPAREVPGFDGDPRFAVVTVNFSTTAFLKLMLLTLSEQSARDRVRRVVVVDNASRDGGIAFLRALARRAPRISLVENRILLNHARGMRRGLRFLDELDAGDPVGERANLILSVDTDVIFRNPETLIDLAQPFIHDGAAAAGELRHWNYPYPEAQASFLAVRRDIYARRDLAPWVNHGAPAYWLQRSLWQAGEKIACFPSNAGAYVLHRGRSGVAAAGAYRPLHSYASEPNSEPHFMRVPDGAEIWAQTERRLADLLSDDGAPRLLDLLAERFA</sequence>
<feature type="region of interest" description="Disordered" evidence="1">
    <location>
        <begin position="18"/>
        <end position="39"/>
    </location>
</feature>
<proteinExistence type="predicted"/>
<evidence type="ECO:0000313" key="2">
    <source>
        <dbReference type="EMBL" id="RDE51642.1"/>
    </source>
</evidence>
<reference evidence="2 3" key="1">
    <citation type="submission" date="2018-05" db="EMBL/GenBank/DDBJ databases">
        <title>Integrated omic analyses show evidence that a Ca. Accumulibacter phosphatis strain performs denitrification under micro-aerobic conditions.</title>
        <authorList>
            <person name="Camejo P.Y."/>
            <person name="Katherine M.D."/>
            <person name="Daniel N.R."/>
        </authorList>
    </citation>
    <scope>NUCLEOTIDE SEQUENCE [LARGE SCALE GENOMIC DNA]</scope>
    <source>
        <strain evidence="2">UW-LDO-IC</strain>
    </source>
</reference>
<dbReference type="AlphaFoldDB" id="A0A369XS96"/>
<feature type="compositionally biased region" description="Gly residues" evidence="1">
    <location>
        <begin position="19"/>
        <end position="28"/>
    </location>
</feature>
<dbReference type="Proteomes" id="UP000253831">
    <property type="component" value="Unassembled WGS sequence"/>
</dbReference>
<dbReference type="Gene3D" id="3.90.550.10">
    <property type="entry name" value="Spore Coat Polysaccharide Biosynthesis Protein SpsA, Chain A"/>
    <property type="match status" value="1"/>
</dbReference>